<dbReference type="FunFam" id="2.10.70.10:FF:000014">
    <property type="entry name" value="Membrane cofactor protein"/>
    <property type="match status" value="1"/>
</dbReference>
<comment type="caution">
    <text evidence="9">The sequence shown here is derived from an EMBL/GenBank/DDBJ whole genome shotgun (WGS) entry which is preliminary data.</text>
</comment>
<dbReference type="PANTHER" id="PTHR45656:SF15">
    <property type="entry name" value="SUSHI DOMAIN-CONTAINING PROTEIN"/>
    <property type="match status" value="1"/>
</dbReference>
<evidence type="ECO:0000256" key="6">
    <source>
        <dbReference type="PROSITE-ProRule" id="PRU00302"/>
    </source>
</evidence>
<keyword evidence="7" id="KW-0812">Transmembrane</keyword>
<dbReference type="InterPro" id="IPR035976">
    <property type="entry name" value="Sushi/SCR/CCP_sf"/>
</dbReference>
<keyword evidence="10" id="KW-1185">Reference proteome</keyword>
<dbReference type="PANTHER" id="PTHR45656">
    <property type="entry name" value="PROTEIN CBR-CLEC-78"/>
    <property type="match status" value="1"/>
</dbReference>
<feature type="transmembrane region" description="Helical" evidence="7">
    <location>
        <begin position="382"/>
        <end position="403"/>
    </location>
</feature>
<dbReference type="Gene3D" id="2.10.70.10">
    <property type="entry name" value="Complement Module, domain 1"/>
    <property type="match status" value="6"/>
</dbReference>
<feature type="non-terminal residue" evidence="9">
    <location>
        <position position="427"/>
    </location>
</feature>
<dbReference type="EMBL" id="VXBV01002690">
    <property type="protein sequence ID" value="NXO92872.1"/>
    <property type="molecule type" value="Genomic_DNA"/>
</dbReference>
<evidence type="ECO:0000256" key="3">
    <source>
        <dbReference type="ARBA" id="ARBA00022737"/>
    </source>
</evidence>
<feature type="domain" description="Sushi" evidence="8">
    <location>
        <begin position="1"/>
        <end position="65"/>
    </location>
</feature>
<dbReference type="CDD" id="cd00033">
    <property type="entry name" value="CCP"/>
    <property type="match status" value="6"/>
</dbReference>
<keyword evidence="3" id="KW-0677">Repeat</keyword>
<dbReference type="OrthoDB" id="6480633at2759"/>
<proteinExistence type="predicted"/>
<evidence type="ECO:0000256" key="2">
    <source>
        <dbReference type="ARBA" id="ARBA00022729"/>
    </source>
</evidence>
<keyword evidence="4 6" id="KW-1015">Disulfide bond</keyword>
<evidence type="ECO:0000256" key="4">
    <source>
        <dbReference type="ARBA" id="ARBA00023157"/>
    </source>
</evidence>
<protein>
    <submittedName>
        <fullName evidence="9">C4BPA protein</fullName>
    </submittedName>
</protein>
<evidence type="ECO:0000313" key="9">
    <source>
        <dbReference type="EMBL" id="NXO92872.1"/>
    </source>
</evidence>
<keyword evidence="2" id="KW-0732">Signal</keyword>
<feature type="disulfide bond" evidence="6">
    <location>
        <begin position="350"/>
        <end position="377"/>
    </location>
</feature>
<feature type="non-terminal residue" evidence="9">
    <location>
        <position position="1"/>
    </location>
</feature>
<evidence type="ECO:0000256" key="1">
    <source>
        <dbReference type="ARBA" id="ARBA00022659"/>
    </source>
</evidence>
<organism evidence="9 10">
    <name type="scientific">Certhia brachydactyla</name>
    <name type="common">short-toed tree-creeper</name>
    <dbReference type="NCBI Taxonomy" id="73330"/>
    <lineage>
        <taxon>Eukaryota</taxon>
        <taxon>Metazoa</taxon>
        <taxon>Chordata</taxon>
        <taxon>Craniata</taxon>
        <taxon>Vertebrata</taxon>
        <taxon>Euteleostomi</taxon>
        <taxon>Archelosauria</taxon>
        <taxon>Archosauria</taxon>
        <taxon>Dinosauria</taxon>
        <taxon>Saurischia</taxon>
        <taxon>Theropoda</taxon>
        <taxon>Coelurosauria</taxon>
        <taxon>Aves</taxon>
        <taxon>Neognathae</taxon>
        <taxon>Neoaves</taxon>
        <taxon>Telluraves</taxon>
        <taxon>Australaves</taxon>
        <taxon>Passeriformes</taxon>
        <taxon>Certhiidae</taxon>
        <taxon>Certhiinae</taxon>
        <taxon>Certhia</taxon>
    </lineage>
</organism>
<name>A0A7L1W5A4_9PASS</name>
<dbReference type="Proteomes" id="UP000536092">
    <property type="component" value="Unassembled WGS sequence"/>
</dbReference>
<evidence type="ECO:0000313" key="10">
    <source>
        <dbReference type="Proteomes" id="UP000536092"/>
    </source>
</evidence>
<gene>
    <name evidence="9" type="primary">C4bpa</name>
    <name evidence="9" type="ORF">CERBRA_R10889</name>
</gene>
<keyword evidence="5" id="KW-0325">Glycoprotein</keyword>
<comment type="caution">
    <text evidence="6">Lacks conserved residue(s) required for the propagation of feature annotation.</text>
</comment>
<sequence>GECPRPERLHYAELDENSREMQNFPVGSQISFICRPGYVRVPRMSLTWTCGDDLQWSPTGVFCTERKCTYPGDLENGYFDPTNLTFGSKLKFSCREGYRLLGKEEISCDIKNGGVDWSGTLPYCEKIPCEPPPKIANGDYEERASYVYQTSVTYRCQDVPRGSDPFSLIGTATIFCTADADSNGVWSGPPPECRVVKCKNPEVENGKKTSGFGYSYSYKDSVGFECDKGYVMVGARVITCEENNTWVPPEPTCEEGVCPAPEIPNGFLIPGKAAYGRGESVQIRCNSGCSFPDGSAEVTVTCQEQSSWGALQPCTCEAEGSGSTPVINYGRVTAGQKSSYSVGDFITIECYTGYTLHGEAQIQYIGGNQWVPAVPTCQLSGYIIAIICVIVVVVVLLAAFWIYKKFFSQNGKRDSTPSSAEYKMCKA</sequence>
<feature type="domain" description="Sushi" evidence="8">
    <location>
        <begin position="127"/>
        <end position="195"/>
    </location>
</feature>
<dbReference type="SMART" id="SM00032">
    <property type="entry name" value="CCP"/>
    <property type="match status" value="6"/>
</dbReference>
<feature type="domain" description="Sushi" evidence="8">
    <location>
        <begin position="66"/>
        <end position="126"/>
    </location>
</feature>
<dbReference type="PROSITE" id="PS50923">
    <property type="entry name" value="SUSHI"/>
    <property type="match status" value="5"/>
</dbReference>
<evidence type="ECO:0000256" key="5">
    <source>
        <dbReference type="ARBA" id="ARBA00023180"/>
    </source>
</evidence>
<dbReference type="Pfam" id="PF00084">
    <property type="entry name" value="Sushi"/>
    <property type="match status" value="6"/>
</dbReference>
<evidence type="ECO:0000259" key="8">
    <source>
        <dbReference type="PROSITE" id="PS50923"/>
    </source>
</evidence>
<evidence type="ECO:0000256" key="7">
    <source>
        <dbReference type="SAM" id="Phobius"/>
    </source>
</evidence>
<feature type="domain" description="Sushi" evidence="8">
    <location>
        <begin position="314"/>
        <end position="379"/>
    </location>
</feature>
<dbReference type="AlphaFoldDB" id="A0A7L1W5A4"/>
<dbReference type="FunFam" id="2.10.70.10:FF:000055">
    <property type="entry name" value="Complement decay-accelerating factor, GPI-anchored"/>
    <property type="match status" value="1"/>
</dbReference>
<dbReference type="InterPro" id="IPR000436">
    <property type="entry name" value="Sushi_SCR_CCP_dom"/>
</dbReference>
<keyword evidence="7" id="KW-0472">Membrane</keyword>
<accession>A0A7L1W5A4</accession>
<feature type="domain" description="Sushi" evidence="8">
    <location>
        <begin position="196"/>
        <end position="255"/>
    </location>
</feature>
<keyword evidence="7" id="KW-1133">Transmembrane helix</keyword>
<dbReference type="SUPFAM" id="SSF57535">
    <property type="entry name" value="Complement control module/SCR domain"/>
    <property type="match status" value="6"/>
</dbReference>
<dbReference type="InterPro" id="IPR051277">
    <property type="entry name" value="SEZ6_CSMD_C4BPB_Regulators"/>
</dbReference>
<feature type="disulfide bond" evidence="6">
    <location>
        <begin position="226"/>
        <end position="253"/>
    </location>
</feature>
<reference evidence="9 10" key="1">
    <citation type="submission" date="2019-09" db="EMBL/GenBank/DDBJ databases">
        <title>Bird 10,000 Genomes (B10K) Project - Family phase.</title>
        <authorList>
            <person name="Zhang G."/>
        </authorList>
    </citation>
    <scope>NUCLEOTIDE SEQUENCE [LARGE SCALE GENOMIC DNA]</scope>
    <source>
        <strain evidence="9">B10K-DU-002-20</strain>
        <tissue evidence="9">Muscle</tissue>
    </source>
</reference>
<keyword evidence="1 6" id="KW-0768">Sushi</keyword>